<comment type="similarity">
    <text evidence="4 11">Belongs to the SHMT family.</text>
</comment>
<dbReference type="PANTHER" id="PTHR11680:SF59">
    <property type="entry name" value="SERINE HYDROXYMETHYLTRANSFERASE, CYTOSOLIC"/>
    <property type="match status" value="1"/>
</dbReference>
<evidence type="ECO:0000256" key="2">
    <source>
        <dbReference type="ARBA" id="ARBA00002224"/>
    </source>
</evidence>
<evidence type="ECO:0000256" key="10">
    <source>
        <dbReference type="ARBA" id="ARBA00022898"/>
    </source>
</evidence>
<dbReference type="Gene3D" id="2.80.10.50">
    <property type="match status" value="1"/>
</dbReference>
<dbReference type="AlphaFoldDB" id="A0A2A6CDH5"/>
<dbReference type="PANTHER" id="PTHR11680">
    <property type="entry name" value="SERINE HYDROXYMETHYLTRANSFERASE"/>
    <property type="match status" value="1"/>
</dbReference>
<dbReference type="SMART" id="SM00442">
    <property type="entry name" value="FGF"/>
    <property type="match status" value="1"/>
</dbReference>
<feature type="region of interest" description="Disordered" evidence="12">
    <location>
        <begin position="38"/>
        <end position="65"/>
    </location>
</feature>
<comment type="pathway">
    <text evidence="3 11">One-carbon metabolism; tetrahydrofolate interconversion.</text>
</comment>
<reference evidence="13" key="2">
    <citation type="submission" date="2022-06" db="UniProtKB">
        <authorList>
            <consortium name="EnsemblMetazoa"/>
        </authorList>
    </citation>
    <scope>IDENTIFICATION</scope>
    <source>
        <strain evidence="13">PS312</strain>
    </source>
</reference>
<gene>
    <name evidence="13" type="primary">WBGene00093558</name>
</gene>
<dbReference type="GO" id="GO:0030170">
    <property type="term" value="F:pyridoxal phosphate binding"/>
    <property type="evidence" value="ECO:0000318"/>
    <property type="project" value="GO_Central"/>
</dbReference>
<dbReference type="GO" id="GO:0008083">
    <property type="term" value="F:growth factor activity"/>
    <property type="evidence" value="ECO:0007669"/>
    <property type="project" value="InterPro"/>
</dbReference>
<dbReference type="InterPro" id="IPR019798">
    <property type="entry name" value="Ser_HO-MeTrfase_PLP_BS"/>
</dbReference>
<dbReference type="Gene3D" id="3.90.1150.10">
    <property type="entry name" value="Aspartate Aminotransferase, domain 1"/>
    <property type="match status" value="1"/>
</dbReference>
<comment type="function">
    <text evidence="2 11">Interconversion of serine and glycine.</text>
</comment>
<dbReference type="InterPro" id="IPR049943">
    <property type="entry name" value="Ser_HO-MeTrfase-like"/>
</dbReference>
<comment type="catalytic activity">
    <reaction evidence="11">
        <text>(6R)-5,10-methylene-5,6,7,8-tetrahydrofolate + glycine + H2O = (6S)-5,6,7,8-tetrahydrofolate + L-serine</text>
        <dbReference type="Rhea" id="RHEA:15481"/>
        <dbReference type="ChEBI" id="CHEBI:15377"/>
        <dbReference type="ChEBI" id="CHEBI:15636"/>
        <dbReference type="ChEBI" id="CHEBI:33384"/>
        <dbReference type="ChEBI" id="CHEBI:57305"/>
        <dbReference type="ChEBI" id="CHEBI:57453"/>
        <dbReference type="EC" id="2.1.2.1"/>
    </reaction>
</comment>
<dbReference type="EC" id="2.1.2.1" evidence="6 11"/>
<dbReference type="InterPro" id="IPR001085">
    <property type="entry name" value="Ser_HO-MeTrfase"/>
</dbReference>
<dbReference type="PRINTS" id="PR00262">
    <property type="entry name" value="IL1HBGF"/>
</dbReference>
<dbReference type="GO" id="GO:0004372">
    <property type="term" value="F:glycine hydroxymethyltransferase activity"/>
    <property type="evidence" value="ECO:0000318"/>
    <property type="project" value="GO_Central"/>
</dbReference>
<feature type="region of interest" description="Disordered" evidence="12">
    <location>
        <begin position="299"/>
        <end position="324"/>
    </location>
</feature>
<feature type="region of interest" description="Disordered" evidence="12">
    <location>
        <begin position="480"/>
        <end position="508"/>
    </location>
</feature>
<keyword evidence="8 11" id="KW-0554">One-carbon metabolism</keyword>
<accession>A0A8R1YA52</accession>
<evidence type="ECO:0000256" key="9">
    <source>
        <dbReference type="ARBA" id="ARBA00022679"/>
    </source>
</evidence>
<dbReference type="SUPFAM" id="SSF50353">
    <property type="entry name" value="Cytokine"/>
    <property type="match status" value="1"/>
</dbReference>
<evidence type="ECO:0000256" key="5">
    <source>
        <dbReference type="ARBA" id="ARBA00007936"/>
    </source>
</evidence>
<dbReference type="NCBIfam" id="NF000586">
    <property type="entry name" value="PRK00011.1"/>
    <property type="match status" value="1"/>
</dbReference>
<dbReference type="FunFam" id="3.40.640.10:FF:000097">
    <property type="entry name" value="Serine hydroxymethyltransferase"/>
    <property type="match status" value="1"/>
</dbReference>
<evidence type="ECO:0000256" key="8">
    <source>
        <dbReference type="ARBA" id="ARBA00022563"/>
    </source>
</evidence>
<evidence type="ECO:0000256" key="6">
    <source>
        <dbReference type="ARBA" id="ARBA00012256"/>
    </source>
</evidence>
<dbReference type="PROSITE" id="PS00096">
    <property type="entry name" value="SHMT"/>
    <property type="match status" value="1"/>
</dbReference>
<dbReference type="InterPro" id="IPR002209">
    <property type="entry name" value="Fibroblast_GF_fam"/>
</dbReference>
<feature type="compositionally biased region" description="Basic and acidic residues" evidence="12">
    <location>
        <begin position="379"/>
        <end position="394"/>
    </location>
</feature>
<keyword evidence="14" id="KW-1185">Reference proteome</keyword>
<dbReference type="CDD" id="cd00058">
    <property type="entry name" value="beta-trefoil_FGF"/>
    <property type="match status" value="1"/>
</dbReference>
<evidence type="ECO:0000256" key="3">
    <source>
        <dbReference type="ARBA" id="ARBA00004777"/>
    </source>
</evidence>
<dbReference type="InterPro" id="IPR056378">
    <property type="entry name" value="Let-756-like_FGF"/>
</dbReference>
<evidence type="ECO:0000256" key="7">
    <source>
        <dbReference type="ARBA" id="ARBA00016846"/>
    </source>
</evidence>
<feature type="compositionally biased region" description="Basic and acidic residues" evidence="12">
    <location>
        <begin position="493"/>
        <end position="503"/>
    </location>
</feature>
<evidence type="ECO:0000313" key="13">
    <source>
        <dbReference type="EnsemblMetazoa" id="PPA04004.1"/>
    </source>
</evidence>
<dbReference type="InterPro" id="IPR039429">
    <property type="entry name" value="SHMT-like_dom"/>
</dbReference>
<sequence length="1041" mass="114903">MSLAAGTTVSLGGYAAAASAPSTSSLPFSYSPAADAFAGSGSGSGYEEGASGGRPRFDRAPQVPPPTSLSYARYAYYEVPSTSGGGKIHPLLASAWREPDKFRQCLARAHDVRTENEEANGTQAYGTFQMPDGSLYAGITRKGALFCRSGYWLEVKPGAREGWHRDRDGSAKREAINLIRGTKNAQSNFTILEFIAVTFGLISMRGVESNSFVCMDKRGRLYAAAPADYSSECIFVEEMLENYFNLYSSCSYGTFRKPWYMAIRRTGSPRNGLKTRKRRKAAHFLVVHHDLSPELRLFKQKSPQKEAEEAVEAAKIGQKPDLQSLLDNTLRHRPIEDPNATAETKDHSQLDADPNERILTIKLEASIKQRTKKKRKKFPTREERLASDQQKREERKELLAKKRVEEQEKLRRFHIEYGKQVQKQHDEQRERLAKEARERAEMARKALPYSFSNTVNNRTQLTTTSRFNGTMLQVNVMRPKTGHAAQPPPLNDAPHRDTRRIDTTRSPTDVQFARPKKNYEYLLRLIVSHCMQRVGGAVLGAARVARPLQSSARSASKKMASSGVHTPLVPVNRVAYPAANMLKDGVQGADPEAYAIMVQERARQRRGLELIASENFTSKAVCDALSSSMTNKYSEGYPGARYYGGNEYIDQMEILCQNRALEVFGLDPALWGVNVQSLSGSPANLAVYTALVEPHGRIMGLALPDGGHLTHGFYTPTKKVSATSLFFESMPYKVDPTSGLIDYDKLEENALLYRPKMIVAGMSCYARHLDYARFRKIADKCGALLMADMAHISGLVAAGIVPTPFEYADVVTTTTHKSLRGPRGALIFYRKGVRSTNAKGEQQMYDLGDKLNQAVFPGLQGGPHNHTIAGIAVALRQCLSPEFVDYSKQVIANAQALANRLTQLGYAMATGGTDNHLCLVDLRPKGLDGARAEHVLDLAHIACNKNTCPGDVSALRPGGIRLGTPALTSRGFKEADFVKVADFIHEGISILLKHKDEAGKTIKDLKAFTETNESIKKELADLAGKVEAFATPFELPGNDEY</sequence>
<dbReference type="InterPro" id="IPR008996">
    <property type="entry name" value="IL1/FGF"/>
</dbReference>
<dbReference type="Pfam" id="PF00167">
    <property type="entry name" value="FGF"/>
    <property type="match status" value="1"/>
</dbReference>
<organism evidence="13 14">
    <name type="scientific">Pristionchus pacificus</name>
    <name type="common">Parasitic nematode worm</name>
    <dbReference type="NCBI Taxonomy" id="54126"/>
    <lineage>
        <taxon>Eukaryota</taxon>
        <taxon>Metazoa</taxon>
        <taxon>Ecdysozoa</taxon>
        <taxon>Nematoda</taxon>
        <taxon>Chromadorea</taxon>
        <taxon>Rhabditida</taxon>
        <taxon>Rhabditina</taxon>
        <taxon>Diplogasteromorpha</taxon>
        <taxon>Diplogasteroidea</taxon>
        <taxon>Neodiplogasteridae</taxon>
        <taxon>Pristionchus</taxon>
    </lineage>
</organism>
<dbReference type="Gene3D" id="3.40.640.10">
    <property type="entry name" value="Type I PLP-dependent aspartate aminotransferase-like (Major domain)"/>
    <property type="match status" value="1"/>
</dbReference>
<keyword evidence="9 11" id="KW-0808">Transferase</keyword>
<dbReference type="InterPro" id="IPR015424">
    <property type="entry name" value="PyrdxlP-dep_Trfase"/>
</dbReference>
<dbReference type="GO" id="GO:0035999">
    <property type="term" value="P:tetrahydrofolate interconversion"/>
    <property type="evidence" value="ECO:0007669"/>
    <property type="project" value="UniProtKB-UniPathway"/>
</dbReference>
<reference evidence="14" key="1">
    <citation type="journal article" date="2008" name="Nat. Genet.">
        <title>The Pristionchus pacificus genome provides a unique perspective on nematode lifestyle and parasitism.</title>
        <authorList>
            <person name="Dieterich C."/>
            <person name="Clifton S.W."/>
            <person name="Schuster L.N."/>
            <person name="Chinwalla A."/>
            <person name="Delehaunty K."/>
            <person name="Dinkelacker I."/>
            <person name="Fulton L."/>
            <person name="Fulton R."/>
            <person name="Godfrey J."/>
            <person name="Minx P."/>
            <person name="Mitreva M."/>
            <person name="Roeseler W."/>
            <person name="Tian H."/>
            <person name="Witte H."/>
            <person name="Yang S.P."/>
            <person name="Wilson R.K."/>
            <person name="Sommer R.J."/>
        </authorList>
    </citation>
    <scope>NUCLEOTIDE SEQUENCE [LARGE SCALE GENOMIC DNA]</scope>
    <source>
        <strain evidence="14">PS312</strain>
    </source>
</reference>
<dbReference type="GO" id="GO:0046653">
    <property type="term" value="P:tetrahydrofolate metabolic process"/>
    <property type="evidence" value="ECO:0000318"/>
    <property type="project" value="GO_Central"/>
</dbReference>
<dbReference type="GO" id="GO:0005634">
    <property type="term" value="C:nucleus"/>
    <property type="evidence" value="ECO:0000318"/>
    <property type="project" value="GO_Central"/>
</dbReference>
<keyword evidence="10 11" id="KW-0663">Pyridoxal phosphate</keyword>
<feature type="compositionally biased region" description="Gly residues" evidence="12">
    <location>
        <begin position="40"/>
        <end position="52"/>
    </location>
</feature>
<dbReference type="GO" id="GO:0019264">
    <property type="term" value="P:glycine biosynthetic process from serine"/>
    <property type="evidence" value="ECO:0000318"/>
    <property type="project" value="GO_Central"/>
</dbReference>
<evidence type="ECO:0000313" key="14">
    <source>
        <dbReference type="Proteomes" id="UP000005239"/>
    </source>
</evidence>
<dbReference type="Pfam" id="PF00464">
    <property type="entry name" value="SHMT"/>
    <property type="match status" value="1"/>
</dbReference>
<evidence type="ECO:0000256" key="4">
    <source>
        <dbReference type="ARBA" id="ARBA00006376"/>
    </source>
</evidence>
<dbReference type="SUPFAM" id="SSF53383">
    <property type="entry name" value="PLP-dependent transferases"/>
    <property type="match status" value="1"/>
</dbReference>
<feature type="compositionally biased region" description="Basic and acidic residues" evidence="12">
    <location>
        <begin position="299"/>
        <end position="308"/>
    </location>
</feature>
<evidence type="ECO:0000256" key="1">
    <source>
        <dbReference type="ARBA" id="ARBA00001933"/>
    </source>
</evidence>
<proteinExistence type="inferred from homology"/>
<feature type="compositionally biased region" description="Basic residues" evidence="12">
    <location>
        <begin position="369"/>
        <end position="378"/>
    </location>
</feature>
<comment type="cofactor">
    <cofactor evidence="1 11">
        <name>pyridoxal 5'-phosphate</name>
        <dbReference type="ChEBI" id="CHEBI:597326"/>
    </cofactor>
</comment>
<name>A0A2A6CDH5_PRIPA</name>
<dbReference type="InterPro" id="IPR015422">
    <property type="entry name" value="PyrdxlP-dep_Trfase_small"/>
</dbReference>
<dbReference type="Proteomes" id="UP000005239">
    <property type="component" value="Unassembled WGS sequence"/>
</dbReference>
<protein>
    <recommendedName>
        <fullName evidence="7 11">Serine hydroxymethyltransferase</fullName>
        <ecNumber evidence="6 11">2.1.2.1</ecNumber>
    </recommendedName>
</protein>
<dbReference type="HAMAP" id="MF_00051">
    <property type="entry name" value="SHMT"/>
    <property type="match status" value="1"/>
</dbReference>
<dbReference type="EnsemblMetazoa" id="PPA04004.1">
    <property type="protein sequence ID" value="PPA04004.1"/>
    <property type="gene ID" value="WBGene00093558"/>
</dbReference>
<comment type="similarity">
    <text evidence="5">Belongs to the heparin-binding growth factors family.</text>
</comment>
<dbReference type="GO" id="GO:0005739">
    <property type="term" value="C:mitochondrion"/>
    <property type="evidence" value="ECO:0000318"/>
    <property type="project" value="GO_Central"/>
</dbReference>
<evidence type="ECO:0000256" key="12">
    <source>
        <dbReference type="SAM" id="MobiDB-lite"/>
    </source>
</evidence>
<accession>A0A2A6CDH5</accession>
<dbReference type="CDD" id="cd00378">
    <property type="entry name" value="SHMT"/>
    <property type="match status" value="1"/>
</dbReference>
<evidence type="ECO:0000256" key="11">
    <source>
        <dbReference type="RuleBase" id="RU000585"/>
    </source>
</evidence>
<feature type="region of interest" description="Disordered" evidence="12">
    <location>
        <begin position="369"/>
        <end position="394"/>
    </location>
</feature>
<dbReference type="InterPro" id="IPR015421">
    <property type="entry name" value="PyrdxlP-dep_Trfase_major"/>
</dbReference>